<keyword evidence="3" id="KW-1185">Reference proteome</keyword>
<organism evidence="2 3">
    <name type="scientific">Hibiscus sabdariffa</name>
    <name type="common">roselle</name>
    <dbReference type="NCBI Taxonomy" id="183260"/>
    <lineage>
        <taxon>Eukaryota</taxon>
        <taxon>Viridiplantae</taxon>
        <taxon>Streptophyta</taxon>
        <taxon>Embryophyta</taxon>
        <taxon>Tracheophyta</taxon>
        <taxon>Spermatophyta</taxon>
        <taxon>Magnoliopsida</taxon>
        <taxon>eudicotyledons</taxon>
        <taxon>Gunneridae</taxon>
        <taxon>Pentapetalae</taxon>
        <taxon>rosids</taxon>
        <taxon>malvids</taxon>
        <taxon>Malvales</taxon>
        <taxon>Malvaceae</taxon>
        <taxon>Malvoideae</taxon>
        <taxon>Hibiscus</taxon>
    </lineage>
</organism>
<name>A0ABR2CKJ7_9ROSI</name>
<proteinExistence type="predicted"/>
<evidence type="ECO:0000313" key="2">
    <source>
        <dbReference type="EMBL" id="KAK8520165.1"/>
    </source>
</evidence>
<evidence type="ECO:0000256" key="1">
    <source>
        <dbReference type="SAM" id="MobiDB-lite"/>
    </source>
</evidence>
<comment type="caution">
    <text evidence="2">The sequence shown here is derived from an EMBL/GenBank/DDBJ whole genome shotgun (WGS) entry which is preliminary data.</text>
</comment>
<accession>A0ABR2CKJ7</accession>
<feature type="region of interest" description="Disordered" evidence="1">
    <location>
        <begin position="55"/>
        <end position="108"/>
    </location>
</feature>
<protein>
    <submittedName>
        <fullName evidence="2">Uncharacterized protein</fullName>
    </submittedName>
</protein>
<sequence>MLVFGILDGIGGRTCNGSEIPQHFHQIRRETTAFRASRRLRSDLFRIISYPAPKPQMAKHTSYTPPRLVPPQEQPEPKLSPPVPEPPPPFFRPISGGERPGNRGGMIP</sequence>
<dbReference type="Proteomes" id="UP001472677">
    <property type="component" value="Unassembled WGS sequence"/>
</dbReference>
<gene>
    <name evidence="2" type="ORF">V6N12_004124</name>
</gene>
<feature type="compositionally biased region" description="Pro residues" evidence="1">
    <location>
        <begin position="67"/>
        <end position="91"/>
    </location>
</feature>
<dbReference type="EMBL" id="JBBPBM010000049">
    <property type="protein sequence ID" value="KAK8520165.1"/>
    <property type="molecule type" value="Genomic_DNA"/>
</dbReference>
<reference evidence="2 3" key="1">
    <citation type="journal article" date="2024" name="G3 (Bethesda)">
        <title>Genome assembly of Hibiscus sabdariffa L. provides insights into metabolisms of medicinal natural products.</title>
        <authorList>
            <person name="Kim T."/>
        </authorList>
    </citation>
    <scope>NUCLEOTIDE SEQUENCE [LARGE SCALE GENOMIC DNA]</scope>
    <source>
        <strain evidence="2">TK-2024</strain>
        <tissue evidence="2">Old leaves</tissue>
    </source>
</reference>
<feature type="compositionally biased region" description="Gly residues" evidence="1">
    <location>
        <begin position="98"/>
        <end position="108"/>
    </location>
</feature>
<evidence type="ECO:0000313" key="3">
    <source>
        <dbReference type="Proteomes" id="UP001472677"/>
    </source>
</evidence>